<keyword evidence="3" id="KW-1185">Reference proteome</keyword>
<feature type="region of interest" description="Disordered" evidence="1">
    <location>
        <begin position="31"/>
        <end position="66"/>
    </location>
</feature>
<name>A0A5B7KGP8_PORTR</name>
<sequence>MTATLAQSHLYLTTYWPGPSLHLQRNIETRDEDSYWEQQRRPSNQTFHEGHMLRLLRDQTTHSPTE</sequence>
<dbReference type="AlphaFoldDB" id="A0A5B7KGP8"/>
<evidence type="ECO:0000313" key="3">
    <source>
        <dbReference type="Proteomes" id="UP000324222"/>
    </source>
</evidence>
<evidence type="ECO:0000313" key="2">
    <source>
        <dbReference type="EMBL" id="MPD03725.1"/>
    </source>
</evidence>
<gene>
    <name evidence="2" type="ORF">E2C01_099375</name>
</gene>
<proteinExistence type="predicted"/>
<dbReference type="Proteomes" id="UP000324222">
    <property type="component" value="Unassembled WGS sequence"/>
</dbReference>
<organism evidence="2 3">
    <name type="scientific">Portunus trituberculatus</name>
    <name type="common">Swimming crab</name>
    <name type="synonym">Neptunus trituberculatus</name>
    <dbReference type="NCBI Taxonomy" id="210409"/>
    <lineage>
        <taxon>Eukaryota</taxon>
        <taxon>Metazoa</taxon>
        <taxon>Ecdysozoa</taxon>
        <taxon>Arthropoda</taxon>
        <taxon>Crustacea</taxon>
        <taxon>Multicrustacea</taxon>
        <taxon>Malacostraca</taxon>
        <taxon>Eumalacostraca</taxon>
        <taxon>Eucarida</taxon>
        <taxon>Decapoda</taxon>
        <taxon>Pleocyemata</taxon>
        <taxon>Brachyura</taxon>
        <taxon>Eubrachyura</taxon>
        <taxon>Portunoidea</taxon>
        <taxon>Portunidae</taxon>
        <taxon>Portuninae</taxon>
        <taxon>Portunus</taxon>
    </lineage>
</organism>
<evidence type="ECO:0000256" key="1">
    <source>
        <dbReference type="SAM" id="MobiDB-lite"/>
    </source>
</evidence>
<comment type="caution">
    <text evidence="2">The sequence shown here is derived from an EMBL/GenBank/DDBJ whole genome shotgun (WGS) entry which is preliminary data.</text>
</comment>
<dbReference type="EMBL" id="VSRR010137552">
    <property type="protein sequence ID" value="MPD03725.1"/>
    <property type="molecule type" value="Genomic_DNA"/>
</dbReference>
<feature type="compositionally biased region" description="Basic and acidic residues" evidence="1">
    <location>
        <begin position="48"/>
        <end position="66"/>
    </location>
</feature>
<reference evidence="2 3" key="1">
    <citation type="submission" date="2019-05" db="EMBL/GenBank/DDBJ databases">
        <title>Another draft genome of Portunus trituberculatus and its Hox gene families provides insights of decapod evolution.</title>
        <authorList>
            <person name="Jeong J.-H."/>
            <person name="Song I."/>
            <person name="Kim S."/>
            <person name="Choi T."/>
            <person name="Kim D."/>
            <person name="Ryu S."/>
            <person name="Kim W."/>
        </authorList>
    </citation>
    <scope>NUCLEOTIDE SEQUENCE [LARGE SCALE GENOMIC DNA]</scope>
    <source>
        <tissue evidence="2">Muscle</tissue>
    </source>
</reference>
<accession>A0A5B7KGP8</accession>
<protein>
    <submittedName>
        <fullName evidence="2">Uncharacterized protein</fullName>
    </submittedName>
</protein>